<dbReference type="InterPro" id="IPR013824">
    <property type="entry name" value="Topo_IA_cen_sub1"/>
</dbReference>
<feature type="site" description="Interaction with DNA" evidence="10">
    <location>
        <position position="147"/>
    </location>
</feature>
<feature type="site" description="Interaction with DNA" evidence="10">
    <location>
        <position position="303"/>
    </location>
</feature>
<dbReference type="PRINTS" id="PR00417">
    <property type="entry name" value="PRTPISMRASEI"/>
</dbReference>
<dbReference type="GO" id="GO:0008270">
    <property type="term" value="F:zinc ion binding"/>
    <property type="evidence" value="ECO:0007669"/>
    <property type="project" value="UniProtKB-KW"/>
</dbReference>
<dbReference type="Gene3D" id="1.10.460.10">
    <property type="entry name" value="Topoisomerase I, domain 2"/>
    <property type="match status" value="1"/>
</dbReference>
<dbReference type="InterPro" id="IPR003602">
    <property type="entry name" value="Topo_IA_DNA-bd_dom"/>
</dbReference>
<feature type="site" description="Interaction with DNA" evidence="10">
    <location>
        <position position="493"/>
    </location>
</feature>
<evidence type="ECO:0000313" key="14">
    <source>
        <dbReference type="EMBL" id="OGD14208.1"/>
    </source>
</evidence>
<evidence type="ECO:0000256" key="6">
    <source>
        <dbReference type="ARBA" id="ARBA00022842"/>
    </source>
</evidence>
<dbReference type="GO" id="GO:0003917">
    <property type="term" value="F:DNA topoisomerase type I (single strand cut, ATP-independent) activity"/>
    <property type="evidence" value="ECO:0007669"/>
    <property type="project" value="UniProtKB-UniRule"/>
</dbReference>
<comment type="similarity">
    <text evidence="2 10">Belongs to the type IA topoisomerase family.</text>
</comment>
<evidence type="ECO:0000256" key="7">
    <source>
        <dbReference type="ARBA" id="ARBA00023029"/>
    </source>
</evidence>
<feature type="domain" description="Topo IA-type catalytic" evidence="13">
    <location>
        <begin position="128"/>
        <end position="562"/>
    </location>
</feature>
<dbReference type="InterPro" id="IPR005733">
    <property type="entry name" value="TopoI_bac-type"/>
</dbReference>
<evidence type="ECO:0000256" key="8">
    <source>
        <dbReference type="ARBA" id="ARBA00023125"/>
    </source>
</evidence>
<evidence type="ECO:0000313" key="15">
    <source>
        <dbReference type="Proteomes" id="UP000177701"/>
    </source>
</evidence>
<feature type="site" description="Interaction with DNA" evidence="10">
    <location>
        <position position="139"/>
    </location>
</feature>
<dbReference type="HAMAP" id="MF_00952">
    <property type="entry name" value="Topoisom_1_prok"/>
    <property type="match status" value="1"/>
</dbReference>
<dbReference type="SMART" id="SM00436">
    <property type="entry name" value="TOP1Bc"/>
    <property type="match status" value="1"/>
</dbReference>
<evidence type="ECO:0000256" key="1">
    <source>
        <dbReference type="ARBA" id="ARBA00000213"/>
    </source>
</evidence>
<dbReference type="GO" id="GO:0003677">
    <property type="term" value="F:DNA binding"/>
    <property type="evidence" value="ECO:0007669"/>
    <property type="project" value="UniProtKB-KW"/>
</dbReference>
<comment type="function">
    <text evidence="10">Releases the supercoiling and torsional tension of DNA, which is introduced during the DNA replication and transcription, by transiently cleaving and rejoining one strand of the DNA duplex. Introduces a single-strand break via transesterification at a target site in duplex DNA. The scissile phosphodiester is attacked by the catalytic tyrosine of the enzyme, resulting in the formation of a DNA-(5'-phosphotyrosyl)-enzyme intermediate and the expulsion of a 3'-OH DNA strand. The free DNA strand then undergoes passage around the unbroken strand, thus removing DNA supercoils. Finally, in the religation step, the DNA 3'-OH attacks the covalent intermediate to expel the active-site tyrosine and restore the DNA phosphodiester backbone.</text>
</comment>
<keyword evidence="11" id="KW-0175">Coiled coil</keyword>
<comment type="catalytic activity">
    <reaction evidence="1 10">
        <text>ATP-independent breakage of single-stranded DNA, followed by passage and rejoining.</text>
        <dbReference type="EC" id="5.6.2.1"/>
    </reaction>
</comment>
<evidence type="ECO:0000256" key="11">
    <source>
        <dbReference type="SAM" id="Coils"/>
    </source>
</evidence>
<dbReference type="Pfam" id="PF01751">
    <property type="entry name" value="Toprim"/>
    <property type="match status" value="1"/>
</dbReference>
<dbReference type="InterPro" id="IPR013825">
    <property type="entry name" value="Topo_IA_cen_sub2"/>
</dbReference>
<feature type="active site" description="O-(5'-phospho-DNA)-tyrosine intermediate" evidence="10">
    <location>
        <position position="301"/>
    </location>
</feature>
<dbReference type="SUPFAM" id="SSF56712">
    <property type="entry name" value="Prokaryotic type I DNA topoisomerase"/>
    <property type="match status" value="1"/>
</dbReference>
<dbReference type="NCBIfam" id="TIGR01051">
    <property type="entry name" value="topA_bact"/>
    <property type="match status" value="1"/>
</dbReference>
<evidence type="ECO:0000256" key="2">
    <source>
        <dbReference type="ARBA" id="ARBA00009446"/>
    </source>
</evidence>
<evidence type="ECO:0000259" key="13">
    <source>
        <dbReference type="PROSITE" id="PS52039"/>
    </source>
</evidence>
<comment type="subunit">
    <text evidence="10">Monomer.</text>
</comment>
<dbReference type="Pfam" id="PF01396">
    <property type="entry name" value="Zn_ribbon_Top1"/>
    <property type="match status" value="3"/>
</dbReference>
<evidence type="ECO:0000256" key="5">
    <source>
        <dbReference type="ARBA" id="ARBA00022833"/>
    </source>
</evidence>
<dbReference type="InterPro" id="IPR006171">
    <property type="entry name" value="TOPRIM_dom"/>
</dbReference>
<proteinExistence type="inferred from homology"/>
<dbReference type="Pfam" id="PF01131">
    <property type="entry name" value="Topoisom_bac"/>
    <property type="match status" value="1"/>
</dbReference>
<dbReference type="GO" id="GO:0005694">
    <property type="term" value="C:chromosome"/>
    <property type="evidence" value="ECO:0007669"/>
    <property type="project" value="InterPro"/>
</dbReference>
<dbReference type="AlphaFoldDB" id="A0A1F5A7B4"/>
<dbReference type="PANTHER" id="PTHR42785:SF1">
    <property type="entry name" value="DNA TOPOISOMERASE"/>
    <property type="match status" value="1"/>
</dbReference>
<sequence>MSKFLVIVESPTKEKTLKKILGEDYIIKSSKGHLIDLPKTKLGIAIENNFQPEYVVIPKQRRVLKELEESAKGKEKVFLATDPDREGEAIAWHIAQKLKVIEGKNRVIFNEITERAVSQAFKKPREIDLNMVNSQKARRLLDRLVGYKISPLLWKKIGKKLSAGRVQSVTLYLICEREEEIAKFKIEEYWTIDALFKKIEDEKAEPFEAKLFSINSEKPTIKTKKEATEICEEVKNQDIYIKSINKKKESKNPQPPFTTSTLQQEAYNKLNFPIKKTMFIAQQLYEGITLGNKGNIGMITYMRTDSIRVSDEAKCEAKKYIEEHYGKDFAKLSQNLKEVKNKIKNIKIQDAHESIRPTYVLNHPESIKKYLTNDQYKLYNIIWQRFIASRMKAAYLEKTTIDIESGSYIFRTSGYRILFKGYMILYGQNNQDVDKIPDLKEKDQLKLLKIKANQSFTKPPPRYTEASLVKRLEKEGIGRPSTYVPTISTLQYRTYVEKVNKNFRPTELGITVNSFLIQYFSDIINIAFTAKMEKQLDEIESDKKKWENVLDEFYKAFSNDLVKGSQAQKIEMPIVFSDEICAKCGSKMLIKNGRFGKFLACSKFPDCKITKPFLDKIGVSCPVEGCSGEIIRKKTKKGRTFYGCSNYPKCSFVTWNKPVDKKCPQCNHILVIMKDKKNGFYHKCSNSACNYKDVIKEDKK</sequence>
<evidence type="ECO:0000256" key="4">
    <source>
        <dbReference type="ARBA" id="ARBA00022771"/>
    </source>
</evidence>
<dbReference type="InterPro" id="IPR000380">
    <property type="entry name" value="Topo_IA"/>
</dbReference>
<dbReference type="InterPro" id="IPR023405">
    <property type="entry name" value="Topo_IA_core_domain"/>
</dbReference>
<reference evidence="14 15" key="1">
    <citation type="journal article" date="2016" name="Nat. Commun.">
        <title>Thousands of microbial genomes shed light on interconnected biogeochemical processes in an aquifer system.</title>
        <authorList>
            <person name="Anantharaman K."/>
            <person name="Brown C.T."/>
            <person name="Hug L.A."/>
            <person name="Sharon I."/>
            <person name="Castelle C.J."/>
            <person name="Probst A.J."/>
            <person name="Thomas B.C."/>
            <person name="Singh A."/>
            <person name="Wilkins M.J."/>
            <person name="Karaoz U."/>
            <person name="Brodie E.L."/>
            <person name="Williams K.H."/>
            <person name="Hubbard S.S."/>
            <person name="Banfield J.F."/>
        </authorList>
    </citation>
    <scope>NUCLEOTIDE SEQUENCE [LARGE SCALE GENOMIC DNA]</scope>
</reference>
<dbReference type="EC" id="5.6.2.1" evidence="10"/>
<dbReference type="PANTHER" id="PTHR42785">
    <property type="entry name" value="DNA TOPOISOMERASE, TYPE IA, CORE"/>
    <property type="match status" value="1"/>
</dbReference>
<dbReference type="EMBL" id="MEYH01000090">
    <property type="protein sequence ID" value="OGD14208.1"/>
    <property type="molecule type" value="Genomic_DNA"/>
</dbReference>
<evidence type="ECO:0000256" key="10">
    <source>
        <dbReference type="HAMAP-Rule" id="MF_00952"/>
    </source>
</evidence>
<feature type="site" description="Interaction with DNA" evidence="10">
    <location>
        <position position="142"/>
    </location>
</feature>
<dbReference type="InterPro" id="IPR013826">
    <property type="entry name" value="Topo_IA_cen_sub3"/>
</dbReference>
<dbReference type="InterPro" id="IPR013497">
    <property type="entry name" value="Topo_IA_cen"/>
</dbReference>
<dbReference type="STRING" id="1797291.A2V47_04655"/>
<dbReference type="Proteomes" id="UP000177701">
    <property type="component" value="Unassembled WGS sequence"/>
</dbReference>
<keyword evidence="6" id="KW-0460">Magnesium</keyword>
<dbReference type="SUPFAM" id="SSF57783">
    <property type="entry name" value="Zinc beta-ribbon"/>
    <property type="match status" value="1"/>
</dbReference>
<dbReference type="CDD" id="cd00186">
    <property type="entry name" value="TOP1Ac"/>
    <property type="match status" value="1"/>
</dbReference>
<feature type="region of interest" description="Interaction with DNA" evidence="10">
    <location>
        <begin position="162"/>
        <end position="167"/>
    </location>
</feature>
<comment type="caution">
    <text evidence="14">The sequence shown here is derived from an EMBL/GenBank/DDBJ whole genome shotgun (WGS) entry which is preliminary data.</text>
</comment>
<dbReference type="InterPro" id="IPR023406">
    <property type="entry name" value="Topo_IA_AS"/>
</dbReference>
<feature type="site" description="Interaction with DNA" evidence="10">
    <location>
        <position position="138"/>
    </location>
</feature>
<dbReference type="CDD" id="cd03363">
    <property type="entry name" value="TOPRIM_TopoIA_TopoI"/>
    <property type="match status" value="1"/>
</dbReference>
<evidence type="ECO:0000259" key="12">
    <source>
        <dbReference type="PROSITE" id="PS50880"/>
    </source>
</evidence>
<dbReference type="Gene3D" id="3.40.50.140">
    <property type="match status" value="1"/>
</dbReference>
<feature type="site" description="Interaction with DNA" evidence="10">
    <location>
        <position position="33"/>
    </location>
</feature>
<organism evidence="14 15">
    <name type="scientific">Candidatus Sediminicultor quintus</name>
    <dbReference type="NCBI Taxonomy" id="1797291"/>
    <lineage>
        <taxon>Bacteria</taxon>
        <taxon>Pseudomonadati</taxon>
        <taxon>Atribacterota</taxon>
        <taxon>Candidatus Phoenicimicrobiia</taxon>
        <taxon>Candidatus Pheonicimicrobiales</taxon>
        <taxon>Candidatus Phoenicimicrobiaceae</taxon>
        <taxon>Candidatus Sediminicultor</taxon>
    </lineage>
</organism>
<keyword evidence="5" id="KW-0862">Zinc</keyword>
<gene>
    <name evidence="10" type="primary">topA</name>
    <name evidence="14" type="ORF">A2V47_04655</name>
</gene>
<dbReference type="InterPro" id="IPR034149">
    <property type="entry name" value="TOPRIM_TopoI"/>
</dbReference>
<feature type="domain" description="Toprim" evidence="12">
    <location>
        <begin position="3"/>
        <end position="113"/>
    </location>
</feature>
<evidence type="ECO:0000256" key="9">
    <source>
        <dbReference type="ARBA" id="ARBA00023235"/>
    </source>
</evidence>
<keyword evidence="8 10" id="KW-0238">DNA-binding</keyword>
<dbReference type="GO" id="GO:0006265">
    <property type="term" value="P:DNA topological change"/>
    <property type="evidence" value="ECO:0007669"/>
    <property type="project" value="UniProtKB-UniRule"/>
</dbReference>
<protein>
    <recommendedName>
        <fullName evidence="10">DNA topoisomerase 1</fullName>
        <ecNumber evidence="10">5.6.2.1</ecNumber>
    </recommendedName>
    <alternativeName>
        <fullName evidence="10">DNA topoisomerase I</fullName>
    </alternativeName>
</protein>
<feature type="site" description="Interaction with DNA" evidence="10">
    <location>
        <position position="154"/>
    </location>
</feature>
<dbReference type="InterPro" id="IPR003601">
    <property type="entry name" value="Topo_IA_2"/>
</dbReference>
<accession>A0A1F5A7B4</accession>
<dbReference type="PROSITE" id="PS00396">
    <property type="entry name" value="TOPO_IA_1"/>
    <property type="match status" value="1"/>
</dbReference>
<keyword evidence="9 10" id="KW-0413">Isomerase</keyword>
<dbReference type="SMART" id="SM00493">
    <property type="entry name" value="TOPRIM"/>
    <property type="match status" value="1"/>
</dbReference>
<keyword evidence="3" id="KW-0479">Metal-binding</keyword>
<feature type="coiled-coil region" evidence="11">
    <location>
        <begin position="529"/>
        <end position="556"/>
    </location>
</feature>
<evidence type="ECO:0000256" key="3">
    <source>
        <dbReference type="ARBA" id="ARBA00022723"/>
    </source>
</evidence>
<dbReference type="Gene3D" id="3.30.65.10">
    <property type="entry name" value="Bacterial Topoisomerase I, domain 1"/>
    <property type="match status" value="1"/>
</dbReference>
<keyword evidence="7 10" id="KW-0799">Topoisomerase</keyword>
<dbReference type="SMART" id="SM00437">
    <property type="entry name" value="TOP1Ac"/>
    <property type="match status" value="1"/>
</dbReference>
<dbReference type="PROSITE" id="PS52039">
    <property type="entry name" value="TOPO_IA_2"/>
    <property type="match status" value="1"/>
</dbReference>
<dbReference type="PROSITE" id="PS50880">
    <property type="entry name" value="TOPRIM"/>
    <property type="match status" value="1"/>
</dbReference>
<keyword evidence="4" id="KW-0863">Zinc-finger</keyword>
<dbReference type="InterPro" id="IPR013498">
    <property type="entry name" value="Topo_IA_Znf"/>
</dbReference>
<dbReference type="InterPro" id="IPR028612">
    <property type="entry name" value="Topoisom_1_IA"/>
</dbReference>
<dbReference type="Gene3D" id="1.10.290.10">
    <property type="entry name" value="Topoisomerase I, domain 4"/>
    <property type="match status" value="1"/>
</dbReference>
<name>A0A1F5A7B4_9BACT</name>
<dbReference type="Gene3D" id="2.70.20.10">
    <property type="entry name" value="Topoisomerase I, domain 3"/>
    <property type="match status" value="1"/>
</dbReference>